<evidence type="ECO:0000313" key="1">
    <source>
        <dbReference type="EMBL" id="CAD9758389.1"/>
    </source>
</evidence>
<organism evidence="1">
    <name type="scientific">Lotharella oceanica</name>
    <dbReference type="NCBI Taxonomy" id="641309"/>
    <lineage>
        <taxon>Eukaryota</taxon>
        <taxon>Sar</taxon>
        <taxon>Rhizaria</taxon>
        <taxon>Cercozoa</taxon>
        <taxon>Chlorarachniophyceae</taxon>
        <taxon>Lotharella</taxon>
    </lineage>
</organism>
<sequence length="155" mass="17221">MFDVTLDAAKATGGQAPLWPSQQFGLAIRHLVEIAGADEKRRMARELALQPTLAPTTLKLWRTGVFPTITQPSHLKHCLREFANNGAFFTKILLLGLRAQLAALSLQRAGWLRVMSRHVPELSLYYGSGNLESFVERLQYMHRRAGACLCADSSS</sequence>
<dbReference type="EMBL" id="HBHP01011527">
    <property type="protein sequence ID" value="CAD9758389.1"/>
    <property type="molecule type" value="Transcribed_RNA"/>
</dbReference>
<name>A0A7S2TLZ4_9EUKA</name>
<accession>A0A7S2TLZ4</accession>
<protein>
    <submittedName>
        <fullName evidence="1">Uncharacterized protein</fullName>
    </submittedName>
</protein>
<gene>
    <name evidence="1" type="ORF">LSP00402_LOCUS7164</name>
</gene>
<proteinExistence type="predicted"/>
<reference evidence="1" key="1">
    <citation type="submission" date="2021-01" db="EMBL/GenBank/DDBJ databases">
        <authorList>
            <person name="Corre E."/>
            <person name="Pelletier E."/>
            <person name="Niang G."/>
            <person name="Scheremetjew M."/>
            <person name="Finn R."/>
            <person name="Kale V."/>
            <person name="Holt S."/>
            <person name="Cochrane G."/>
            <person name="Meng A."/>
            <person name="Brown T."/>
            <person name="Cohen L."/>
        </authorList>
    </citation>
    <scope>NUCLEOTIDE SEQUENCE</scope>
    <source>
        <strain evidence="1">CCMP622</strain>
    </source>
</reference>
<dbReference type="AlphaFoldDB" id="A0A7S2TLZ4"/>